<dbReference type="AlphaFoldDB" id="A0A921IWD5"/>
<feature type="compositionally biased region" description="Low complexity" evidence="4">
    <location>
        <begin position="164"/>
        <end position="174"/>
    </location>
</feature>
<feature type="region of interest" description="Disordered" evidence="4">
    <location>
        <begin position="164"/>
        <end position="202"/>
    </location>
</feature>
<organism evidence="6 7">
    <name type="scientific">Enorma phocaeensis</name>
    <dbReference type="NCBI Taxonomy" id="1871019"/>
    <lineage>
        <taxon>Bacteria</taxon>
        <taxon>Bacillati</taxon>
        <taxon>Actinomycetota</taxon>
        <taxon>Coriobacteriia</taxon>
        <taxon>Coriobacteriales</taxon>
        <taxon>Coriobacteriaceae</taxon>
        <taxon>Enorma</taxon>
    </lineage>
</organism>
<evidence type="ECO:0000256" key="3">
    <source>
        <dbReference type="ARBA" id="ARBA00023014"/>
    </source>
</evidence>
<dbReference type="Gene3D" id="3.30.70.20">
    <property type="match status" value="1"/>
</dbReference>
<evidence type="ECO:0000313" key="6">
    <source>
        <dbReference type="EMBL" id="HJG37260.1"/>
    </source>
</evidence>
<proteinExistence type="predicted"/>
<sequence length="243" mass="25178">MKTKVAVRNLRLCTKDCLCLYVCPVGATDTENSIIDTEKCLGCGICAEACPSKAISMVPIEYPPQQPKADAVVAASFDLAESKADEELAARALAANAEADGLKRLATAVARATRLVNEDLLREAGYMLPQSGNAHALLEELAAHPLSADFPVEAATKLLELVPDNDAPEATPDAADAEHPAPDAPAADNAPAAAHAPAPAEAAPAADTTTYRCLLCGAVFDVEDGVEPVCPMCGARGEFLEAI</sequence>
<evidence type="ECO:0000256" key="1">
    <source>
        <dbReference type="ARBA" id="ARBA00022723"/>
    </source>
</evidence>
<dbReference type="RefSeq" id="WP_273189935.1">
    <property type="nucleotide sequence ID" value="NZ_DYUZ01000022.1"/>
</dbReference>
<dbReference type="GO" id="GO:0046872">
    <property type="term" value="F:metal ion binding"/>
    <property type="evidence" value="ECO:0007669"/>
    <property type="project" value="UniProtKB-KW"/>
</dbReference>
<dbReference type="SUPFAM" id="SSF54862">
    <property type="entry name" value="4Fe-4S ferredoxins"/>
    <property type="match status" value="1"/>
</dbReference>
<dbReference type="PROSITE" id="PS51379">
    <property type="entry name" value="4FE4S_FER_2"/>
    <property type="match status" value="1"/>
</dbReference>
<evidence type="ECO:0000256" key="2">
    <source>
        <dbReference type="ARBA" id="ARBA00023004"/>
    </source>
</evidence>
<comment type="caution">
    <text evidence="6">The sequence shown here is derived from an EMBL/GenBank/DDBJ whole genome shotgun (WGS) entry which is preliminary data.</text>
</comment>
<reference evidence="6" key="2">
    <citation type="submission" date="2021-09" db="EMBL/GenBank/DDBJ databases">
        <authorList>
            <person name="Gilroy R."/>
        </authorList>
    </citation>
    <scope>NUCLEOTIDE SEQUENCE</scope>
    <source>
        <strain evidence="6">ChiHjej13B12-9602</strain>
    </source>
</reference>
<evidence type="ECO:0000313" key="7">
    <source>
        <dbReference type="Proteomes" id="UP000753256"/>
    </source>
</evidence>
<dbReference type="Pfam" id="PF00037">
    <property type="entry name" value="Fer4"/>
    <property type="match status" value="1"/>
</dbReference>
<dbReference type="PROSITE" id="PS00198">
    <property type="entry name" value="4FE4S_FER_1"/>
    <property type="match status" value="1"/>
</dbReference>
<evidence type="ECO:0000259" key="5">
    <source>
        <dbReference type="PROSITE" id="PS51379"/>
    </source>
</evidence>
<feature type="domain" description="4Fe-4S ferredoxin-type" evidence="5">
    <location>
        <begin position="31"/>
        <end position="60"/>
    </location>
</feature>
<accession>A0A921IWD5</accession>
<name>A0A921IWD5_9ACTN</name>
<keyword evidence="2" id="KW-0408">Iron</keyword>
<protein>
    <submittedName>
        <fullName evidence="6">4Fe-4S binding protein</fullName>
    </submittedName>
</protein>
<keyword evidence="1" id="KW-0479">Metal-binding</keyword>
<reference evidence="6" key="1">
    <citation type="journal article" date="2021" name="PeerJ">
        <title>Extensive microbial diversity within the chicken gut microbiome revealed by metagenomics and culture.</title>
        <authorList>
            <person name="Gilroy R."/>
            <person name="Ravi A."/>
            <person name="Getino M."/>
            <person name="Pursley I."/>
            <person name="Horton D.L."/>
            <person name="Alikhan N.F."/>
            <person name="Baker D."/>
            <person name="Gharbi K."/>
            <person name="Hall N."/>
            <person name="Watson M."/>
            <person name="Adriaenssens E.M."/>
            <person name="Foster-Nyarko E."/>
            <person name="Jarju S."/>
            <person name="Secka A."/>
            <person name="Antonio M."/>
            <person name="Oren A."/>
            <person name="Chaudhuri R.R."/>
            <person name="La Ragione R."/>
            <person name="Hildebrand F."/>
            <person name="Pallen M.J."/>
        </authorList>
    </citation>
    <scope>NUCLEOTIDE SEQUENCE</scope>
    <source>
        <strain evidence="6">ChiHjej13B12-9602</strain>
    </source>
</reference>
<keyword evidence="3" id="KW-0411">Iron-sulfur</keyword>
<dbReference type="GO" id="GO:0051536">
    <property type="term" value="F:iron-sulfur cluster binding"/>
    <property type="evidence" value="ECO:0007669"/>
    <property type="project" value="UniProtKB-KW"/>
</dbReference>
<dbReference type="InterPro" id="IPR017900">
    <property type="entry name" value="4Fe4S_Fe_S_CS"/>
</dbReference>
<dbReference type="Proteomes" id="UP000753256">
    <property type="component" value="Unassembled WGS sequence"/>
</dbReference>
<gene>
    <name evidence="6" type="ORF">K8V70_05305</name>
</gene>
<dbReference type="InterPro" id="IPR017896">
    <property type="entry name" value="4Fe4S_Fe-S-bd"/>
</dbReference>
<dbReference type="EMBL" id="DYUZ01000022">
    <property type="protein sequence ID" value="HJG37260.1"/>
    <property type="molecule type" value="Genomic_DNA"/>
</dbReference>
<evidence type="ECO:0000256" key="4">
    <source>
        <dbReference type="SAM" id="MobiDB-lite"/>
    </source>
</evidence>
<feature type="compositionally biased region" description="Low complexity" evidence="4">
    <location>
        <begin position="184"/>
        <end position="202"/>
    </location>
</feature>